<comment type="caution">
    <text evidence="1">The sequence shown here is derived from an EMBL/GenBank/DDBJ whole genome shotgun (WGS) entry which is preliminary data.</text>
</comment>
<sequence>MQTLPKCGITVKQYGKFHVREIRSDGTSHLPGLLQISLEEDKATEMFIGYIPCQNSDLVNVKQRIRFWIMEQKSQLNQVDQWINDVCDLQTQEKLYALNAVLEEHLKKIQQALRAIDDHQ</sequence>
<dbReference type="Proteomes" id="UP000322530">
    <property type="component" value="Unassembled WGS sequence"/>
</dbReference>
<dbReference type="AlphaFoldDB" id="A0A5A5THG7"/>
<name>A0A5A5THG7_9CHLR</name>
<accession>A0A5A5THG7</accession>
<evidence type="ECO:0000313" key="2">
    <source>
        <dbReference type="Proteomes" id="UP000322530"/>
    </source>
</evidence>
<protein>
    <submittedName>
        <fullName evidence="1">Uncharacterized protein</fullName>
    </submittedName>
</protein>
<gene>
    <name evidence="1" type="ORF">KDI_45840</name>
</gene>
<proteinExistence type="predicted"/>
<reference evidence="1 2" key="1">
    <citation type="submission" date="2019-01" db="EMBL/GenBank/DDBJ databases">
        <title>Draft genome sequence of Dictyobacter sp. Uno17.</title>
        <authorList>
            <person name="Wang C.M."/>
            <person name="Zheng Y."/>
            <person name="Sakai Y."/>
            <person name="Abe K."/>
            <person name="Yokota A."/>
            <person name="Yabe S."/>
        </authorList>
    </citation>
    <scope>NUCLEOTIDE SEQUENCE [LARGE SCALE GENOMIC DNA]</scope>
    <source>
        <strain evidence="1 2">Uno17</strain>
    </source>
</reference>
<dbReference type="EMBL" id="BIXY01000091">
    <property type="protein sequence ID" value="GCF11020.1"/>
    <property type="molecule type" value="Genomic_DNA"/>
</dbReference>
<organism evidence="1 2">
    <name type="scientific">Dictyobacter arantiisoli</name>
    <dbReference type="NCBI Taxonomy" id="2014874"/>
    <lineage>
        <taxon>Bacteria</taxon>
        <taxon>Bacillati</taxon>
        <taxon>Chloroflexota</taxon>
        <taxon>Ktedonobacteria</taxon>
        <taxon>Ktedonobacterales</taxon>
        <taxon>Dictyobacteraceae</taxon>
        <taxon>Dictyobacter</taxon>
    </lineage>
</organism>
<keyword evidence="2" id="KW-1185">Reference proteome</keyword>
<evidence type="ECO:0000313" key="1">
    <source>
        <dbReference type="EMBL" id="GCF11020.1"/>
    </source>
</evidence>